<keyword evidence="6" id="KW-0547">Nucleotide-binding</keyword>
<proteinExistence type="inferred from homology"/>
<dbReference type="Gene3D" id="1.10.3090.10">
    <property type="entry name" value="cca-adding enzyme, domain 2"/>
    <property type="match status" value="1"/>
</dbReference>
<evidence type="ECO:0000256" key="6">
    <source>
        <dbReference type="ARBA" id="ARBA00022741"/>
    </source>
</evidence>
<dbReference type="Pfam" id="PF01743">
    <property type="entry name" value="PolyA_pol"/>
    <property type="match status" value="1"/>
</dbReference>
<sequence length="403" mass="45478">MHELFTLGGEILKTLKSNGFEGYFVGGCVRDYHMGRTVNDVDITTNALPDQTESLFPQTIDVGKEHGTVIVRISGVSFEVTTYRTEEGYSDFRRPDRVSFTNHLYTDLERRDFTMNAMAMDEDFKILDPYSGKADIAGGIIRTVGCPRERFGEDALRMLRAARFSSQLQFDVESATQNAMTKSAQYLEHVAVERTVAELVKLYAGQDNIKAKHVLIKTGITAHLPFFKLVCETSFLKTRPGSLLEEIALQIWLDGDLYDALNTLKLSNEMKNEINQILKLSEHAERKDYLMLAYNFSDRILSVASSMMGANPFFSSPLKVQNITAAIGVKSDLPIHSQKDIAIDGKQLMAYFNLPGGKWIRTIMEALEEEILRGNLKNDKNEIMKWMGAHVEIETGHIKIIEE</sequence>
<dbReference type="InterPro" id="IPR043519">
    <property type="entry name" value="NT_sf"/>
</dbReference>
<accession>A0ABP7EVP7</accession>
<evidence type="ECO:0000259" key="10">
    <source>
        <dbReference type="Pfam" id="PF01743"/>
    </source>
</evidence>
<dbReference type="Pfam" id="PF12627">
    <property type="entry name" value="PolyA_pol_RNAbd"/>
    <property type="match status" value="1"/>
</dbReference>
<keyword evidence="8 9" id="KW-0694">RNA-binding</keyword>
<dbReference type="InterPro" id="IPR032810">
    <property type="entry name" value="CCA-adding_enz_C"/>
</dbReference>
<dbReference type="CDD" id="cd05398">
    <property type="entry name" value="NT_ClassII-CCAase"/>
    <property type="match status" value="1"/>
</dbReference>
<dbReference type="Pfam" id="PF13735">
    <property type="entry name" value="tRNA_NucTran2_2"/>
    <property type="match status" value="1"/>
</dbReference>
<keyword evidence="7" id="KW-0460">Magnesium</keyword>
<evidence type="ECO:0000313" key="13">
    <source>
        <dbReference type="EMBL" id="GAA3725841.1"/>
    </source>
</evidence>
<evidence type="ECO:0000256" key="4">
    <source>
        <dbReference type="ARBA" id="ARBA00022695"/>
    </source>
</evidence>
<dbReference type="SUPFAM" id="SSF81891">
    <property type="entry name" value="Poly A polymerase C-terminal region-like"/>
    <property type="match status" value="1"/>
</dbReference>
<evidence type="ECO:0000259" key="11">
    <source>
        <dbReference type="Pfam" id="PF12627"/>
    </source>
</evidence>
<keyword evidence="3" id="KW-0819">tRNA processing</keyword>
<dbReference type="Gene3D" id="1.10.246.80">
    <property type="match status" value="1"/>
</dbReference>
<keyword evidence="14" id="KW-1185">Reference proteome</keyword>
<dbReference type="SUPFAM" id="SSF81301">
    <property type="entry name" value="Nucleotidyltransferase"/>
    <property type="match status" value="1"/>
</dbReference>
<dbReference type="RefSeq" id="WP_344702990.1">
    <property type="nucleotide sequence ID" value="NZ_BAABCK010000023.1"/>
</dbReference>
<keyword evidence="2 9" id="KW-0808">Transferase</keyword>
<comment type="cofactor">
    <cofactor evidence="1">
        <name>Mg(2+)</name>
        <dbReference type="ChEBI" id="CHEBI:18420"/>
    </cofactor>
</comment>
<evidence type="ECO:0000256" key="7">
    <source>
        <dbReference type="ARBA" id="ARBA00022842"/>
    </source>
</evidence>
<evidence type="ECO:0000256" key="5">
    <source>
        <dbReference type="ARBA" id="ARBA00022723"/>
    </source>
</evidence>
<evidence type="ECO:0000256" key="1">
    <source>
        <dbReference type="ARBA" id="ARBA00001946"/>
    </source>
</evidence>
<evidence type="ECO:0000256" key="8">
    <source>
        <dbReference type="ARBA" id="ARBA00022884"/>
    </source>
</evidence>
<comment type="similarity">
    <text evidence="9">Belongs to the tRNA nucleotidyltransferase/poly(A) polymerase family.</text>
</comment>
<keyword evidence="5" id="KW-0479">Metal-binding</keyword>
<dbReference type="PANTHER" id="PTHR46173:SF1">
    <property type="entry name" value="CCA TRNA NUCLEOTIDYLTRANSFERASE 1, MITOCHONDRIAL"/>
    <property type="match status" value="1"/>
</dbReference>
<evidence type="ECO:0000256" key="3">
    <source>
        <dbReference type="ARBA" id="ARBA00022694"/>
    </source>
</evidence>
<dbReference type="InterPro" id="IPR050264">
    <property type="entry name" value="Bact_CCA-adding_enz_type3_sf"/>
</dbReference>
<dbReference type="PANTHER" id="PTHR46173">
    <property type="entry name" value="CCA TRNA NUCLEOTIDYLTRANSFERASE 1, MITOCHONDRIAL"/>
    <property type="match status" value="1"/>
</dbReference>
<dbReference type="Proteomes" id="UP001500920">
    <property type="component" value="Unassembled WGS sequence"/>
</dbReference>
<evidence type="ECO:0000259" key="12">
    <source>
        <dbReference type="Pfam" id="PF13735"/>
    </source>
</evidence>
<comment type="caution">
    <text evidence="13">The sequence shown here is derived from an EMBL/GenBank/DDBJ whole genome shotgun (WGS) entry which is preliminary data.</text>
</comment>
<evidence type="ECO:0000256" key="9">
    <source>
        <dbReference type="RuleBase" id="RU003953"/>
    </source>
</evidence>
<reference evidence="14" key="1">
    <citation type="journal article" date="2019" name="Int. J. Syst. Evol. Microbiol.">
        <title>The Global Catalogue of Microorganisms (GCM) 10K type strain sequencing project: providing services to taxonomists for standard genome sequencing and annotation.</title>
        <authorList>
            <consortium name="The Broad Institute Genomics Platform"/>
            <consortium name="The Broad Institute Genome Sequencing Center for Infectious Disease"/>
            <person name="Wu L."/>
            <person name="Ma J."/>
        </authorList>
    </citation>
    <scope>NUCLEOTIDE SEQUENCE [LARGE SCALE GENOMIC DNA]</scope>
    <source>
        <strain evidence="14">JCM 16981</strain>
    </source>
</reference>
<evidence type="ECO:0000256" key="2">
    <source>
        <dbReference type="ARBA" id="ARBA00022679"/>
    </source>
</evidence>
<dbReference type="Gene3D" id="3.30.460.10">
    <property type="entry name" value="Beta Polymerase, domain 2"/>
    <property type="match status" value="1"/>
</dbReference>
<feature type="domain" description="tRNA nucleotidyltransferase/poly(A) polymerase RNA and SrmB- binding" evidence="11">
    <location>
        <begin position="170"/>
        <end position="227"/>
    </location>
</feature>
<gene>
    <name evidence="13" type="ORF">GCM10022378_14650</name>
</gene>
<evidence type="ECO:0000313" key="14">
    <source>
        <dbReference type="Proteomes" id="UP001500920"/>
    </source>
</evidence>
<feature type="domain" description="Poly A polymerase head" evidence="10">
    <location>
        <begin position="23"/>
        <end position="142"/>
    </location>
</feature>
<dbReference type="NCBIfam" id="NF009814">
    <property type="entry name" value="PRK13299.1"/>
    <property type="match status" value="1"/>
</dbReference>
<name>A0ABP7EVP7_9STAP</name>
<organism evidence="13 14">
    <name type="scientific">Salinicoccus jeotgali</name>
    <dbReference type="NCBI Taxonomy" id="381634"/>
    <lineage>
        <taxon>Bacteria</taxon>
        <taxon>Bacillati</taxon>
        <taxon>Bacillota</taxon>
        <taxon>Bacilli</taxon>
        <taxon>Bacillales</taxon>
        <taxon>Staphylococcaceae</taxon>
        <taxon>Salinicoccus</taxon>
    </lineage>
</organism>
<feature type="domain" description="CCA-adding enzyme C-terminal" evidence="12">
    <location>
        <begin position="258"/>
        <end position="386"/>
    </location>
</feature>
<protein>
    <submittedName>
        <fullName evidence="13">CCA tRNA nucleotidyltransferase</fullName>
    </submittedName>
</protein>
<dbReference type="EMBL" id="BAABCK010000023">
    <property type="protein sequence ID" value="GAA3725841.1"/>
    <property type="molecule type" value="Genomic_DNA"/>
</dbReference>
<dbReference type="InterPro" id="IPR002646">
    <property type="entry name" value="PolA_pol_head_dom"/>
</dbReference>
<dbReference type="InterPro" id="IPR032828">
    <property type="entry name" value="PolyA_RNA-bd"/>
</dbReference>
<keyword evidence="4" id="KW-0548">Nucleotidyltransferase</keyword>